<reference evidence="1 2" key="1">
    <citation type="submission" date="2023-01" db="EMBL/GenBank/DDBJ databases">
        <title>Analysis of 21 Apiospora genomes using comparative genomics revels a genus with tremendous synthesis potential of carbohydrate active enzymes and secondary metabolites.</title>
        <authorList>
            <person name="Sorensen T."/>
        </authorList>
    </citation>
    <scope>NUCLEOTIDE SEQUENCE [LARGE SCALE GENOMIC DNA]</scope>
    <source>
        <strain evidence="1 2">CBS 24483</strain>
    </source>
</reference>
<evidence type="ECO:0000313" key="1">
    <source>
        <dbReference type="EMBL" id="KAK7962626.1"/>
    </source>
</evidence>
<name>A0ABR1QRR7_9PEZI</name>
<comment type="caution">
    <text evidence="1">The sequence shown here is derived from an EMBL/GenBank/DDBJ whole genome shotgun (WGS) entry which is preliminary data.</text>
</comment>
<keyword evidence="2" id="KW-1185">Reference proteome</keyword>
<evidence type="ECO:0000313" key="2">
    <source>
        <dbReference type="Proteomes" id="UP001391051"/>
    </source>
</evidence>
<accession>A0ABR1QRR7</accession>
<dbReference type="EMBL" id="JAQQWE010000002">
    <property type="protein sequence ID" value="KAK7962626.1"/>
    <property type="molecule type" value="Genomic_DNA"/>
</dbReference>
<proteinExistence type="predicted"/>
<gene>
    <name evidence="1" type="ORF">PG986_003451</name>
</gene>
<organism evidence="1 2">
    <name type="scientific">Apiospora aurea</name>
    <dbReference type="NCBI Taxonomy" id="335848"/>
    <lineage>
        <taxon>Eukaryota</taxon>
        <taxon>Fungi</taxon>
        <taxon>Dikarya</taxon>
        <taxon>Ascomycota</taxon>
        <taxon>Pezizomycotina</taxon>
        <taxon>Sordariomycetes</taxon>
        <taxon>Xylariomycetidae</taxon>
        <taxon>Amphisphaeriales</taxon>
        <taxon>Apiosporaceae</taxon>
        <taxon>Apiospora</taxon>
    </lineage>
</organism>
<dbReference type="RefSeq" id="XP_066704737.1">
    <property type="nucleotide sequence ID" value="XM_066839673.1"/>
</dbReference>
<dbReference type="Proteomes" id="UP001391051">
    <property type="component" value="Unassembled WGS sequence"/>
</dbReference>
<sequence>MFIAQEHPDVASKLIQQEEGSEVADAFFQSMIDSPKPSYIHIDDVPTANVVDVSDDTAIRRLDPQSPNGVPHDNMLLGGSWLEVDLPLCIEQYLSPGSSQRVLDVLANKDREEVDFWRNSEECDGLFVRRSTCKSASDWTTDLTLEIVGVIIGENETTQQHRPILAHFCKQNAADKPWGRGGIIVQDFIDQLRNLRTKDPRSPEQFGERPRDILGDLAGLWDRFRRRAIETQATTIFILLDNLEIMFDDMEEEHFKTFVDNLQQVRANLKLSGTGAKLMVTCSRHLPIMEKYFEDGVFSKLVMNHSPSRR</sequence>
<dbReference type="GeneID" id="92072735"/>
<protein>
    <submittedName>
        <fullName evidence="1">Uncharacterized protein</fullName>
    </submittedName>
</protein>